<dbReference type="AlphaFoldDB" id="A0A7H4ME92"/>
<evidence type="ECO:0000313" key="1">
    <source>
        <dbReference type="EMBL" id="STS88642.1"/>
    </source>
</evidence>
<sequence>MQTLIYQRNQLTRVIGMDVPGRADALGLGWVYMKAEEWPSGDYSENRRRRRVYHLYGDESAG</sequence>
<dbReference type="Proteomes" id="UP000254545">
    <property type="component" value="Unassembled WGS sequence"/>
</dbReference>
<dbReference type="GO" id="GO:0016787">
    <property type="term" value="F:hydrolase activity"/>
    <property type="evidence" value="ECO:0007669"/>
    <property type="project" value="UniProtKB-KW"/>
</dbReference>
<name>A0A7H4ME92_KLEVA</name>
<proteinExistence type="predicted"/>
<gene>
    <name evidence="1" type="primary">ampH_2</name>
    <name evidence="1" type="ORF">NCTC9177_02498</name>
</gene>
<reference evidence="1 2" key="1">
    <citation type="submission" date="2018-06" db="EMBL/GenBank/DDBJ databases">
        <authorList>
            <consortium name="Pathogen Informatics"/>
            <person name="Doyle S."/>
        </authorList>
    </citation>
    <scope>NUCLEOTIDE SEQUENCE [LARGE SCALE GENOMIC DNA]</scope>
    <source>
        <strain evidence="1 2">NCTC9177</strain>
    </source>
</reference>
<dbReference type="EC" id="3.4.-.-" evidence="1"/>
<dbReference type="EMBL" id="UGKR01000003">
    <property type="protein sequence ID" value="STS88642.1"/>
    <property type="molecule type" value="Genomic_DNA"/>
</dbReference>
<organism evidence="1 2">
    <name type="scientific">Klebsiella variicola</name>
    <dbReference type="NCBI Taxonomy" id="244366"/>
    <lineage>
        <taxon>Bacteria</taxon>
        <taxon>Pseudomonadati</taxon>
        <taxon>Pseudomonadota</taxon>
        <taxon>Gammaproteobacteria</taxon>
        <taxon>Enterobacterales</taxon>
        <taxon>Enterobacteriaceae</taxon>
        <taxon>Klebsiella/Raoultella group</taxon>
        <taxon>Klebsiella</taxon>
        <taxon>Klebsiella pneumoniae complex</taxon>
    </lineage>
</organism>
<keyword evidence="1" id="KW-0378">Hydrolase</keyword>
<protein>
    <submittedName>
        <fullName evidence="1">Penicillin-binding protein AmpH</fullName>
        <ecNumber evidence="1">3.4.-.-</ecNumber>
    </submittedName>
</protein>
<comment type="caution">
    <text evidence="1">The sequence shown here is derived from an EMBL/GenBank/DDBJ whole genome shotgun (WGS) entry which is preliminary data.</text>
</comment>
<evidence type="ECO:0000313" key="2">
    <source>
        <dbReference type="Proteomes" id="UP000254545"/>
    </source>
</evidence>
<accession>A0A7H4ME92</accession>